<dbReference type="EMBL" id="BEYU01000043">
    <property type="protein sequence ID" value="GBG28542.1"/>
    <property type="molecule type" value="Genomic_DNA"/>
</dbReference>
<dbReference type="AlphaFoldDB" id="A0A2R5GC16"/>
<accession>A0A2R5GC16</accession>
<sequence length="105" mass="11130">MNKQALGFAEAGDATTSHRKKFLHSQRSAFLPHLPHASRNEAAAAALPAAAGPGKTTADRPGPHECDKVGRVPPCWLHYYIEVGAGVAYAGNVSLEFKLALRLIG</sequence>
<name>A0A2R5GC16_9STRA</name>
<evidence type="ECO:0000313" key="2">
    <source>
        <dbReference type="EMBL" id="GBG28542.1"/>
    </source>
</evidence>
<evidence type="ECO:0000313" key="3">
    <source>
        <dbReference type="Proteomes" id="UP000241890"/>
    </source>
</evidence>
<protein>
    <submittedName>
        <fullName evidence="2">Uncharacterized protein</fullName>
    </submittedName>
</protein>
<feature type="compositionally biased region" description="Low complexity" evidence="1">
    <location>
        <begin position="42"/>
        <end position="56"/>
    </location>
</feature>
<dbReference type="InParanoid" id="A0A2R5GC16"/>
<feature type="region of interest" description="Disordered" evidence="1">
    <location>
        <begin position="42"/>
        <end position="65"/>
    </location>
</feature>
<dbReference type="Proteomes" id="UP000241890">
    <property type="component" value="Unassembled WGS sequence"/>
</dbReference>
<keyword evidence="3" id="KW-1185">Reference proteome</keyword>
<comment type="caution">
    <text evidence="2">The sequence shown here is derived from an EMBL/GenBank/DDBJ whole genome shotgun (WGS) entry which is preliminary data.</text>
</comment>
<proteinExistence type="predicted"/>
<organism evidence="2 3">
    <name type="scientific">Hondaea fermentalgiana</name>
    <dbReference type="NCBI Taxonomy" id="2315210"/>
    <lineage>
        <taxon>Eukaryota</taxon>
        <taxon>Sar</taxon>
        <taxon>Stramenopiles</taxon>
        <taxon>Bigyra</taxon>
        <taxon>Labyrinthulomycetes</taxon>
        <taxon>Thraustochytrida</taxon>
        <taxon>Thraustochytriidae</taxon>
        <taxon>Hondaea</taxon>
    </lineage>
</organism>
<gene>
    <name evidence="2" type="ORF">FCC1311_047652</name>
</gene>
<evidence type="ECO:0000256" key="1">
    <source>
        <dbReference type="SAM" id="MobiDB-lite"/>
    </source>
</evidence>
<reference evidence="2 3" key="1">
    <citation type="submission" date="2017-12" db="EMBL/GenBank/DDBJ databases">
        <title>Sequencing, de novo assembly and annotation of complete genome of a new Thraustochytrid species, strain FCC1311.</title>
        <authorList>
            <person name="Sedici K."/>
            <person name="Godart F."/>
            <person name="Aiese Cigliano R."/>
            <person name="Sanseverino W."/>
            <person name="Barakat M."/>
            <person name="Ortet P."/>
            <person name="Marechal E."/>
            <person name="Cagnac O."/>
            <person name="Amato A."/>
        </authorList>
    </citation>
    <scope>NUCLEOTIDE SEQUENCE [LARGE SCALE GENOMIC DNA]</scope>
</reference>